<keyword evidence="11" id="KW-1185">Reference proteome</keyword>
<dbReference type="Gene3D" id="3.10.430.100">
    <property type="entry name" value="Ribosomal protein L9, C-terminal domain"/>
    <property type="match status" value="1"/>
</dbReference>
<evidence type="ECO:0000259" key="9">
    <source>
        <dbReference type="PROSITE" id="PS00651"/>
    </source>
</evidence>
<dbReference type="OrthoDB" id="9788336at2"/>
<dbReference type="AlphaFoldDB" id="A0A328C7V0"/>
<evidence type="ECO:0000256" key="2">
    <source>
        <dbReference type="ARBA" id="ARBA00022730"/>
    </source>
</evidence>
<dbReference type="InterPro" id="IPR036935">
    <property type="entry name" value="Ribosomal_bL9_N_sf"/>
</dbReference>
<accession>A0A328C7V0</accession>
<reference evidence="10 11" key="1">
    <citation type="submission" date="2018-05" db="EMBL/GenBank/DDBJ databases">
        <title>Lujinxingia marina gen. nov. sp. nov., a new facultative anaerobic member of the class Deltaproteobacteria, and proposal of Lujinxingaceae fam. nov.</title>
        <authorList>
            <person name="Li C.-M."/>
        </authorList>
    </citation>
    <scope>NUCLEOTIDE SEQUENCE [LARGE SCALE GENOMIC DNA]</scope>
    <source>
        <strain evidence="10 11">B210</strain>
    </source>
</reference>
<gene>
    <name evidence="7" type="primary">rplI</name>
    <name evidence="10" type="ORF">DL240_00035</name>
</gene>
<dbReference type="Gene3D" id="3.40.5.10">
    <property type="entry name" value="Ribosomal protein L9, N-terminal domain"/>
    <property type="match status" value="1"/>
</dbReference>
<protein>
    <recommendedName>
        <fullName evidence="6 7">Large ribosomal subunit protein bL9</fullName>
    </recommendedName>
</protein>
<dbReference type="InterPro" id="IPR020594">
    <property type="entry name" value="Ribosomal_bL9_bac/chp"/>
</dbReference>
<comment type="function">
    <text evidence="7">Binds to the 23S rRNA.</text>
</comment>
<dbReference type="NCBIfam" id="TIGR00158">
    <property type="entry name" value="L9"/>
    <property type="match status" value="1"/>
</dbReference>
<dbReference type="InterPro" id="IPR036791">
    <property type="entry name" value="Ribosomal_bL9_C_sf"/>
</dbReference>
<dbReference type="InterPro" id="IPR020069">
    <property type="entry name" value="Ribosomal_bL9_C"/>
</dbReference>
<keyword evidence="5 7" id="KW-0687">Ribonucleoprotein</keyword>
<comment type="similarity">
    <text evidence="1 7">Belongs to the bacterial ribosomal protein bL9 family.</text>
</comment>
<proteinExistence type="inferred from homology"/>
<dbReference type="RefSeq" id="WP_111727809.1">
    <property type="nucleotide sequence ID" value="NZ_QHKO01000001.1"/>
</dbReference>
<evidence type="ECO:0000256" key="8">
    <source>
        <dbReference type="SAM" id="Coils"/>
    </source>
</evidence>
<evidence type="ECO:0000313" key="11">
    <source>
        <dbReference type="Proteomes" id="UP000249169"/>
    </source>
</evidence>
<dbReference type="GO" id="GO:1990904">
    <property type="term" value="C:ribonucleoprotein complex"/>
    <property type="evidence" value="ECO:0007669"/>
    <property type="project" value="UniProtKB-KW"/>
</dbReference>
<dbReference type="PROSITE" id="PS00651">
    <property type="entry name" value="RIBOSOMAL_L9"/>
    <property type="match status" value="1"/>
</dbReference>
<evidence type="ECO:0000256" key="5">
    <source>
        <dbReference type="ARBA" id="ARBA00023274"/>
    </source>
</evidence>
<evidence type="ECO:0000313" key="10">
    <source>
        <dbReference type="EMBL" id="RAL24637.1"/>
    </source>
</evidence>
<dbReference type="GO" id="GO:0006412">
    <property type="term" value="P:translation"/>
    <property type="evidence" value="ECO:0007669"/>
    <property type="project" value="UniProtKB-UniRule"/>
</dbReference>
<evidence type="ECO:0000256" key="7">
    <source>
        <dbReference type="HAMAP-Rule" id="MF_00503"/>
    </source>
</evidence>
<dbReference type="SUPFAM" id="SSF55653">
    <property type="entry name" value="Ribosomal protein L9 C-domain"/>
    <property type="match status" value="1"/>
</dbReference>
<dbReference type="HAMAP" id="MF_00503">
    <property type="entry name" value="Ribosomal_bL9"/>
    <property type="match status" value="1"/>
</dbReference>
<dbReference type="GO" id="GO:0005840">
    <property type="term" value="C:ribosome"/>
    <property type="evidence" value="ECO:0007669"/>
    <property type="project" value="UniProtKB-KW"/>
</dbReference>
<dbReference type="InterPro" id="IPR020070">
    <property type="entry name" value="Ribosomal_bL9_N"/>
</dbReference>
<evidence type="ECO:0000256" key="3">
    <source>
        <dbReference type="ARBA" id="ARBA00022884"/>
    </source>
</evidence>
<evidence type="ECO:0000256" key="6">
    <source>
        <dbReference type="ARBA" id="ARBA00035292"/>
    </source>
</evidence>
<dbReference type="InterPro" id="IPR009027">
    <property type="entry name" value="Ribosomal_bL9/RNase_H1_N"/>
</dbReference>
<keyword evidence="8" id="KW-0175">Coiled coil</keyword>
<dbReference type="PANTHER" id="PTHR21368">
    <property type="entry name" value="50S RIBOSOMAL PROTEIN L9"/>
    <property type="match status" value="1"/>
</dbReference>
<sequence length="147" mass="16255">MEVILTEDVPNLGEMGEIVKVAPGYGRNFLIPKGMALPASATEKKALEHKKRQIELRKEREREEAMGVQAKLDGVSITIPKRVAEGDALYGSVTSREIADVLKQEGFELEHRFIEVGRGIDELGIYKVPVKLASGVYAHVVLWVVAM</sequence>
<feature type="coiled-coil region" evidence="8">
    <location>
        <begin position="44"/>
        <end position="71"/>
    </location>
</feature>
<dbReference type="GO" id="GO:0003735">
    <property type="term" value="F:structural constituent of ribosome"/>
    <property type="evidence" value="ECO:0007669"/>
    <property type="project" value="InterPro"/>
</dbReference>
<dbReference type="SUPFAM" id="SSF55658">
    <property type="entry name" value="L9 N-domain-like"/>
    <property type="match status" value="1"/>
</dbReference>
<keyword evidence="4 7" id="KW-0689">Ribosomal protein</keyword>
<comment type="caution">
    <text evidence="10">The sequence shown here is derived from an EMBL/GenBank/DDBJ whole genome shotgun (WGS) entry which is preliminary data.</text>
</comment>
<dbReference type="InterPro" id="IPR000244">
    <property type="entry name" value="Ribosomal_bL9"/>
</dbReference>
<feature type="domain" description="Ribosomal protein L9" evidence="9">
    <location>
        <begin position="13"/>
        <end position="40"/>
    </location>
</feature>
<dbReference type="GO" id="GO:0019843">
    <property type="term" value="F:rRNA binding"/>
    <property type="evidence" value="ECO:0007669"/>
    <property type="project" value="UniProtKB-UniRule"/>
</dbReference>
<dbReference type="EMBL" id="QHKO01000001">
    <property type="protein sequence ID" value="RAL24637.1"/>
    <property type="molecule type" value="Genomic_DNA"/>
</dbReference>
<keyword evidence="2 7" id="KW-0699">rRNA-binding</keyword>
<name>A0A328C7V0_9DELT</name>
<organism evidence="10 11">
    <name type="scientific">Lujinxingia litoralis</name>
    <dbReference type="NCBI Taxonomy" id="2211119"/>
    <lineage>
        <taxon>Bacteria</taxon>
        <taxon>Deltaproteobacteria</taxon>
        <taxon>Bradymonadales</taxon>
        <taxon>Lujinxingiaceae</taxon>
        <taxon>Lujinxingia</taxon>
    </lineage>
</organism>
<evidence type="ECO:0000256" key="4">
    <source>
        <dbReference type="ARBA" id="ARBA00022980"/>
    </source>
</evidence>
<keyword evidence="3 7" id="KW-0694">RNA-binding</keyword>
<evidence type="ECO:0000256" key="1">
    <source>
        <dbReference type="ARBA" id="ARBA00010605"/>
    </source>
</evidence>
<dbReference type="Proteomes" id="UP000249169">
    <property type="component" value="Unassembled WGS sequence"/>
</dbReference>
<dbReference type="Pfam" id="PF01281">
    <property type="entry name" value="Ribosomal_L9_N"/>
    <property type="match status" value="1"/>
</dbReference>
<dbReference type="Pfam" id="PF03948">
    <property type="entry name" value="Ribosomal_L9_C"/>
    <property type="match status" value="1"/>
</dbReference>